<evidence type="ECO:0000256" key="2">
    <source>
        <dbReference type="ARBA" id="ARBA00023172"/>
    </source>
</evidence>
<protein>
    <recommendedName>
        <fullName evidence="3">Tyr recombinase domain-containing protein</fullName>
    </recommendedName>
</protein>
<keyword evidence="5" id="KW-1185">Reference proteome</keyword>
<keyword evidence="2" id="KW-0233">DNA recombination</keyword>
<dbReference type="Gene3D" id="1.10.443.10">
    <property type="entry name" value="Intergrase catalytic core"/>
    <property type="match status" value="1"/>
</dbReference>
<proteinExistence type="predicted"/>
<dbReference type="SUPFAM" id="SSF56349">
    <property type="entry name" value="DNA breaking-rejoining enzymes"/>
    <property type="match status" value="1"/>
</dbReference>
<feature type="domain" description="Tyr recombinase" evidence="3">
    <location>
        <begin position="219"/>
        <end position="392"/>
    </location>
</feature>
<reference evidence="4 5" key="1">
    <citation type="submission" date="2022-10" db="EMBL/GenBank/DDBJ databases">
        <title>Luteolibacter arcticus strain CCTCC AB 2014275, whole genome shotgun sequencing project.</title>
        <authorList>
            <person name="Zhao G."/>
            <person name="Shen L."/>
        </authorList>
    </citation>
    <scope>NUCLEOTIDE SEQUENCE [LARGE SCALE GENOMIC DNA]</scope>
    <source>
        <strain evidence="4 5">CCTCC AB 2014275</strain>
    </source>
</reference>
<dbReference type="RefSeq" id="WP_264485327.1">
    <property type="nucleotide sequence ID" value="NZ_JAPDDT010000001.1"/>
</dbReference>
<comment type="caution">
    <text evidence="4">The sequence shown here is derived from an EMBL/GenBank/DDBJ whole genome shotgun (WGS) entry which is preliminary data.</text>
</comment>
<evidence type="ECO:0000313" key="5">
    <source>
        <dbReference type="Proteomes" id="UP001320876"/>
    </source>
</evidence>
<sequence length="411" mass="45101">MKQATVSEVKHPRYTHRVRYTGPGGKTLQAWFKDETSALKFAKTKDKETGREGRVFGTLAPEEKAAVEFWRSVIEQTKDAPPPPLADILRDYADRWKATRTSVTVQAAVDAYEAAKTAEGLRPMSIQGIRTRCGRFAADFGTRPICSITTAEVSDWILGLKATRKIAGGGTKKDGAQVGLQAKRNHRLAVSGLFNFAKSRGWTKDNPVTDAARPKPPKTRPEILAPDKVAKFFAALELHAPELVAFWAVRFFAGIREQEALRMDWGMVDLAAGEIHLPETVTKTGHDRTIKVEPVLDAFLRPLAASSGPLAPSAAMVRRWALGKAVKAIQATDKDFTLPSNVARHSFATFHLLEFRHAGETSLQLGHGGSPDMLHRHYKGVGTAAQAKAFWAIRPAKVKNVVSIKRGRKSA</sequence>
<dbReference type="Proteomes" id="UP001320876">
    <property type="component" value="Unassembled WGS sequence"/>
</dbReference>
<organism evidence="4 5">
    <name type="scientific">Luteolibacter arcticus</name>
    <dbReference type="NCBI Taxonomy" id="1581411"/>
    <lineage>
        <taxon>Bacteria</taxon>
        <taxon>Pseudomonadati</taxon>
        <taxon>Verrucomicrobiota</taxon>
        <taxon>Verrucomicrobiia</taxon>
        <taxon>Verrucomicrobiales</taxon>
        <taxon>Verrucomicrobiaceae</taxon>
        <taxon>Luteolibacter</taxon>
    </lineage>
</organism>
<evidence type="ECO:0000256" key="1">
    <source>
        <dbReference type="ARBA" id="ARBA00023125"/>
    </source>
</evidence>
<dbReference type="PROSITE" id="PS51898">
    <property type="entry name" value="TYR_RECOMBINASE"/>
    <property type="match status" value="1"/>
</dbReference>
<dbReference type="InterPro" id="IPR002104">
    <property type="entry name" value="Integrase_catalytic"/>
</dbReference>
<dbReference type="InterPro" id="IPR013762">
    <property type="entry name" value="Integrase-like_cat_sf"/>
</dbReference>
<dbReference type="InterPro" id="IPR010998">
    <property type="entry name" value="Integrase_recombinase_N"/>
</dbReference>
<dbReference type="InterPro" id="IPR011010">
    <property type="entry name" value="DNA_brk_join_enz"/>
</dbReference>
<accession>A0ABT3GC59</accession>
<evidence type="ECO:0000313" key="4">
    <source>
        <dbReference type="EMBL" id="MCW1921218.1"/>
    </source>
</evidence>
<keyword evidence="1" id="KW-0238">DNA-binding</keyword>
<evidence type="ECO:0000259" key="3">
    <source>
        <dbReference type="PROSITE" id="PS51898"/>
    </source>
</evidence>
<dbReference type="EMBL" id="JAPDDT010000001">
    <property type="protein sequence ID" value="MCW1921218.1"/>
    <property type="molecule type" value="Genomic_DNA"/>
</dbReference>
<name>A0ABT3GC59_9BACT</name>
<dbReference type="Gene3D" id="1.10.150.130">
    <property type="match status" value="1"/>
</dbReference>
<gene>
    <name evidence="4" type="ORF">OKA05_01560</name>
</gene>